<evidence type="ECO:0000256" key="3">
    <source>
        <dbReference type="ARBA" id="ARBA00022475"/>
    </source>
</evidence>
<dbReference type="InterPro" id="IPR050515">
    <property type="entry name" value="Beta-lactam/transpept"/>
</dbReference>
<keyword evidence="6" id="KW-0645">Protease</keyword>
<evidence type="ECO:0000256" key="6">
    <source>
        <dbReference type="ARBA" id="ARBA00022670"/>
    </source>
</evidence>
<keyword evidence="13" id="KW-0961">Cell wall biogenesis/degradation</keyword>
<dbReference type="GO" id="GO:0006508">
    <property type="term" value="P:proteolysis"/>
    <property type="evidence" value="ECO:0007669"/>
    <property type="project" value="UniProtKB-KW"/>
</dbReference>
<keyword evidence="9" id="KW-0133">Cell shape</keyword>
<evidence type="ECO:0000256" key="13">
    <source>
        <dbReference type="ARBA" id="ARBA00023316"/>
    </source>
</evidence>
<dbReference type="InterPro" id="IPR017790">
    <property type="entry name" value="Penicillin-binding_protein_2"/>
</dbReference>
<comment type="caution">
    <text evidence="16">The sequence shown here is derived from an EMBL/GenBank/DDBJ whole genome shotgun (WGS) entry which is preliminary data.</text>
</comment>
<dbReference type="SUPFAM" id="SSF56601">
    <property type="entry name" value="beta-lactamase/transpeptidase-like"/>
    <property type="match status" value="1"/>
</dbReference>
<evidence type="ECO:0000256" key="12">
    <source>
        <dbReference type="ARBA" id="ARBA00023136"/>
    </source>
</evidence>
<dbReference type="InterPro" id="IPR012338">
    <property type="entry name" value="Beta-lactam/transpept-like"/>
</dbReference>
<dbReference type="Pfam" id="PF00905">
    <property type="entry name" value="Transpeptidase"/>
    <property type="match status" value="1"/>
</dbReference>
<sequence>MKRITVFVIFLIAVWMAFTVRLFHIQIVDNSWKLSAENNVIRTLKIYAPRGEIVDREGRVIVANQVAYDLMVIPMQVKEMDTAEFCRLFAISREFFEKQLEAARNYSRYKPSEFIRYIQAKDYAYLQEKLFLFPGFFFQRRTLRYYPYSSAANVLGFIGEVDESTVKNNPEYSRGDFIGVAGIEKSYERYLRGKHGVKRILVDVRGREKGPYKAGLFDSLAVPGSDLMATIDIELQMYGETLMRNKRGSIVAIEPSTGEILLLVTSPTYDPNLLVGRDRNINYRKLYNDSINKPLYDRALLAEYPPGSPFKILQALVALQEGSIQPSTTFTCGGGFRAGSLFVRCKCGTSYPLPLQVGIYKSCNNYFCNTYKRTIEKYPDAPTGVEIWSRHMKSFGLGTYFNNDLSTGRRGLVPDSTYYNRKFRTTRWKALNTISLGIGQGEMLVTPIQLANAAAAIANRGYFYTPHLVKRIDGKPITDPHYTQPKKTTVDSIHFETVIEGMFQVFEQGTARASRIPGIELCGKTGTAQNPHGQDHSIFMAFGPKNNPKIAIAIFVENGYWGSRWAAPIASLIIEKYLTGKVERKELERRMMEGSLQDEYDRQLIRIFGQKLLTTSGR</sequence>
<dbReference type="GO" id="GO:0071972">
    <property type="term" value="F:peptidoglycan L,D-transpeptidase activity"/>
    <property type="evidence" value="ECO:0007669"/>
    <property type="project" value="TreeGrafter"/>
</dbReference>
<evidence type="ECO:0000256" key="1">
    <source>
        <dbReference type="ARBA" id="ARBA00004167"/>
    </source>
</evidence>
<evidence type="ECO:0000256" key="7">
    <source>
        <dbReference type="ARBA" id="ARBA00022692"/>
    </source>
</evidence>
<keyword evidence="16" id="KW-0808">Transferase</keyword>
<dbReference type="GO" id="GO:0071555">
    <property type="term" value="P:cell wall organization"/>
    <property type="evidence" value="ECO:0007669"/>
    <property type="project" value="UniProtKB-KW"/>
</dbReference>
<dbReference type="GO" id="GO:0008658">
    <property type="term" value="F:penicillin binding"/>
    <property type="evidence" value="ECO:0007669"/>
    <property type="project" value="InterPro"/>
</dbReference>
<feature type="domain" description="Penicillin-binding protein transpeptidase" evidence="14">
    <location>
        <begin position="248"/>
        <end position="574"/>
    </location>
</feature>
<dbReference type="InterPro" id="IPR036138">
    <property type="entry name" value="PBP_dimer_sf"/>
</dbReference>
<proteinExistence type="predicted"/>
<name>A0A369A7D2_9FLAO</name>
<dbReference type="Pfam" id="PF03717">
    <property type="entry name" value="PBP_dimer"/>
    <property type="match status" value="1"/>
</dbReference>
<keyword evidence="12" id="KW-0472">Membrane</keyword>
<dbReference type="GO" id="GO:0005886">
    <property type="term" value="C:plasma membrane"/>
    <property type="evidence" value="ECO:0007669"/>
    <property type="project" value="UniProtKB-SubCell"/>
</dbReference>
<dbReference type="InterPro" id="IPR001460">
    <property type="entry name" value="PCN-bd_Tpept"/>
</dbReference>
<dbReference type="InterPro" id="IPR005311">
    <property type="entry name" value="PBP_dimer"/>
</dbReference>
<dbReference type="PANTHER" id="PTHR30627">
    <property type="entry name" value="PEPTIDOGLYCAN D,D-TRANSPEPTIDASE"/>
    <property type="match status" value="1"/>
</dbReference>
<keyword evidence="10" id="KW-0573">Peptidoglycan synthesis</keyword>
<keyword evidence="17" id="KW-1185">Reference proteome</keyword>
<comment type="subcellular location">
    <subcellularLocation>
        <location evidence="2">Cell membrane</location>
    </subcellularLocation>
    <subcellularLocation>
        <location evidence="1">Membrane</location>
        <topology evidence="1">Single-pass membrane protein</topology>
    </subcellularLocation>
</comment>
<dbReference type="SUPFAM" id="SSF56519">
    <property type="entry name" value="Penicillin binding protein dimerisation domain"/>
    <property type="match status" value="1"/>
</dbReference>
<dbReference type="Gene3D" id="3.90.1310.10">
    <property type="entry name" value="Penicillin-binding protein 2a (Domain 2)"/>
    <property type="match status" value="1"/>
</dbReference>
<dbReference type="AlphaFoldDB" id="A0A369A7D2"/>
<organism evidence="16 17">
    <name type="scientific">Schleiferia thermophila</name>
    <dbReference type="NCBI Taxonomy" id="884107"/>
    <lineage>
        <taxon>Bacteria</taxon>
        <taxon>Pseudomonadati</taxon>
        <taxon>Bacteroidota</taxon>
        <taxon>Flavobacteriia</taxon>
        <taxon>Flavobacteriales</taxon>
        <taxon>Schleiferiaceae</taxon>
        <taxon>Schleiferia</taxon>
    </lineage>
</organism>
<evidence type="ECO:0000256" key="8">
    <source>
        <dbReference type="ARBA" id="ARBA00022801"/>
    </source>
</evidence>
<keyword evidence="8" id="KW-0378">Hydrolase</keyword>
<dbReference type="EMBL" id="QPJS01000001">
    <property type="protein sequence ID" value="RCX05065.1"/>
    <property type="molecule type" value="Genomic_DNA"/>
</dbReference>
<keyword evidence="4" id="KW-0997">Cell inner membrane</keyword>
<dbReference type="PANTHER" id="PTHR30627:SF2">
    <property type="entry name" value="PEPTIDOGLYCAN D,D-TRANSPEPTIDASE MRDA"/>
    <property type="match status" value="1"/>
</dbReference>
<dbReference type="RefSeq" id="WP_114365618.1">
    <property type="nucleotide sequence ID" value="NZ_BHZF01000001.1"/>
</dbReference>
<protein>
    <submittedName>
        <fullName evidence="16">Peptidoglycan glycosyltransferase</fullName>
    </submittedName>
</protein>
<dbReference type="GO" id="GO:0016740">
    <property type="term" value="F:transferase activity"/>
    <property type="evidence" value="ECO:0007669"/>
    <property type="project" value="UniProtKB-KW"/>
</dbReference>
<evidence type="ECO:0000256" key="2">
    <source>
        <dbReference type="ARBA" id="ARBA00004236"/>
    </source>
</evidence>
<evidence type="ECO:0000313" key="16">
    <source>
        <dbReference type="EMBL" id="RCX05065.1"/>
    </source>
</evidence>
<accession>A0A369A7D2</accession>
<evidence type="ECO:0000256" key="4">
    <source>
        <dbReference type="ARBA" id="ARBA00022519"/>
    </source>
</evidence>
<dbReference type="GO" id="GO:0009252">
    <property type="term" value="P:peptidoglycan biosynthetic process"/>
    <property type="evidence" value="ECO:0007669"/>
    <property type="project" value="UniProtKB-KW"/>
</dbReference>
<feature type="domain" description="Penicillin-binding protein dimerisation" evidence="15">
    <location>
        <begin position="45"/>
        <end position="208"/>
    </location>
</feature>
<dbReference type="Gene3D" id="3.40.710.10">
    <property type="entry name" value="DD-peptidase/beta-lactamase superfamily"/>
    <property type="match status" value="1"/>
</dbReference>
<evidence type="ECO:0000313" key="17">
    <source>
        <dbReference type="Proteomes" id="UP000253517"/>
    </source>
</evidence>
<dbReference type="FunFam" id="3.40.710.10:FF:000024">
    <property type="entry name" value="Penicillin-binding protein 2"/>
    <property type="match status" value="1"/>
</dbReference>
<gene>
    <name evidence="16" type="ORF">DES35_101345</name>
</gene>
<dbReference type="Proteomes" id="UP000253517">
    <property type="component" value="Unassembled WGS sequence"/>
</dbReference>
<evidence type="ECO:0000259" key="14">
    <source>
        <dbReference type="Pfam" id="PF00905"/>
    </source>
</evidence>
<evidence type="ECO:0000256" key="11">
    <source>
        <dbReference type="ARBA" id="ARBA00022989"/>
    </source>
</evidence>
<evidence type="ECO:0000256" key="9">
    <source>
        <dbReference type="ARBA" id="ARBA00022960"/>
    </source>
</evidence>
<dbReference type="Gene3D" id="3.30.1390.30">
    <property type="entry name" value="Penicillin-binding protein 2a, domain 3"/>
    <property type="match status" value="1"/>
</dbReference>
<keyword evidence="5" id="KW-0121">Carboxypeptidase</keyword>
<evidence type="ECO:0000259" key="15">
    <source>
        <dbReference type="Pfam" id="PF03717"/>
    </source>
</evidence>
<dbReference type="GO" id="GO:0008360">
    <property type="term" value="P:regulation of cell shape"/>
    <property type="evidence" value="ECO:0007669"/>
    <property type="project" value="UniProtKB-KW"/>
</dbReference>
<evidence type="ECO:0000256" key="10">
    <source>
        <dbReference type="ARBA" id="ARBA00022984"/>
    </source>
</evidence>
<dbReference type="GO" id="GO:0009002">
    <property type="term" value="F:serine-type D-Ala-D-Ala carboxypeptidase activity"/>
    <property type="evidence" value="ECO:0007669"/>
    <property type="project" value="InterPro"/>
</dbReference>
<dbReference type="NCBIfam" id="TIGR03423">
    <property type="entry name" value="pbp2_mrdA"/>
    <property type="match status" value="1"/>
</dbReference>
<reference evidence="16 17" key="1">
    <citation type="submission" date="2018-07" db="EMBL/GenBank/DDBJ databases">
        <title>Genomic Encyclopedia of Type Strains, Phase IV (KMG-IV): sequencing the most valuable type-strain genomes for metagenomic binning, comparative biology and taxonomic classification.</title>
        <authorList>
            <person name="Goeker M."/>
        </authorList>
    </citation>
    <scope>NUCLEOTIDE SEQUENCE [LARGE SCALE GENOMIC DNA]</scope>
    <source>
        <strain evidence="16 17">DSM 21410</strain>
    </source>
</reference>
<evidence type="ECO:0000256" key="5">
    <source>
        <dbReference type="ARBA" id="ARBA00022645"/>
    </source>
</evidence>
<keyword evidence="11" id="KW-1133">Transmembrane helix</keyword>
<keyword evidence="3" id="KW-1003">Cell membrane</keyword>
<keyword evidence="7" id="KW-0812">Transmembrane</keyword>